<dbReference type="Proteomes" id="UP000789570">
    <property type="component" value="Unassembled WGS sequence"/>
</dbReference>
<protein>
    <submittedName>
        <fullName evidence="1">14527_t:CDS:1</fullName>
    </submittedName>
</protein>
<organism evidence="1 2">
    <name type="scientific">Funneliformis caledonium</name>
    <dbReference type="NCBI Taxonomy" id="1117310"/>
    <lineage>
        <taxon>Eukaryota</taxon>
        <taxon>Fungi</taxon>
        <taxon>Fungi incertae sedis</taxon>
        <taxon>Mucoromycota</taxon>
        <taxon>Glomeromycotina</taxon>
        <taxon>Glomeromycetes</taxon>
        <taxon>Glomerales</taxon>
        <taxon>Glomeraceae</taxon>
        <taxon>Funneliformis</taxon>
    </lineage>
</organism>
<dbReference type="EMBL" id="CAJVPQ010003475">
    <property type="protein sequence ID" value="CAG8628751.1"/>
    <property type="molecule type" value="Genomic_DNA"/>
</dbReference>
<dbReference type="AlphaFoldDB" id="A0A9N9DA48"/>
<proteinExistence type="predicted"/>
<name>A0A9N9DA48_9GLOM</name>
<comment type="caution">
    <text evidence="1">The sequence shown here is derived from an EMBL/GenBank/DDBJ whole genome shotgun (WGS) entry which is preliminary data.</text>
</comment>
<keyword evidence="2" id="KW-1185">Reference proteome</keyword>
<evidence type="ECO:0000313" key="1">
    <source>
        <dbReference type="EMBL" id="CAG8628751.1"/>
    </source>
</evidence>
<sequence length="63" mass="7422">MEGPRWIWDEMADQWIRNGPIKRCLHGGSVADLFGITKDHTSNYLFDMKFYENGDLHSYIDET</sequence>
<reference evidence="1" key="1">
    <citation type="submission" date="2021-06" db="EMBL/GenBank/DDBJ databases">
        <authorList>
            <person name="Kallberg Y."/>
            <person name="Tangrot J."/>
            <person name="Rosling A."/>
        </authorList>
    </citation>
    <scope>NUCLEOTIDE SEQUENCE</scope>
    <source>
        <strain evidence="1">UK204</strain>
    </source>
</reference>
<accession>A0A9N9DA48</accession>
<gene>
    <name evidence="1" type="ORF">FCALED_LOCUS9949</name>
</gene>
<evidence type="ECO:0000313" key="2">
    <source>
        <dbReference type="Proteomes" id="UP000789570"/>
    </source>
</evidence>
<dbReference type="OrthoDB" id="6718656at2759"/>